<evidence type="ECO:0000256" key="4">
    <source>
        <dbReference type="ARBA" id="ARBA00023015"/>
    </source>
</evidence>
<evidence type="ECO:0000256" key="6">
    <source>
        <dbReference type="HAMAP-Rule" id="MF_00073"/>
    </source>
</evidence>
<reference evidence="8 9" key="2">
    <citation type="submission" date="2019-02" db="EMBL/GenBank/DDBJ databases">
        <title>'Lichenibacterium ramalinii' gen. nov. sp. nov., 'Lichenibacterium minor' gen. nov. sp. nov.</title>
        <authorList>
            <person name="Pankratov T."/>
        </authorList>
    </citation>
    <scope>NUCLEOTIDE SEQUENCE [LARGE SCALE GENOMIC DNA]</scope>
    <source>
        <strain evidence="8 9">RmlP026</strain>
    </source>
</reference>
<keyword evidence="5 6" id="KW-0804">Transcription</keyword>
<dbReference type="GO" id="GO:0003723">
    <property type="term" value="F:RNA binding"/>
    <property type="evidence" value="ECO:0007669"/>
    <property type="project" value="UniProtKB-UniRule"/>
</dbReference>
<dbReference type="NCBIfam" id="TIGR01951">
    <property type="entry name" value="nusB"/>
    <property type="match status" value="1"/>
</dbReference>
<keyword evidence="9" id="KW-1185">Reference proteome</keyword>
<comment type="caution">
    <text evidence="8">The sequence shown here is derived from an EMBL/GenBank/DDBJ whole genome shotgun (WGS) entry which is preliminary data.</text>
</comment>
<evidence type="ECO:0000259" key="7">
    <source>
        <dbReference type="Pfam" id="PF01029"/>
    </source>
</evidence>
<accession>A0A4Q2UD64</accession>
<comment type="similarity">
    <text evidence="1 6">Belongs to the NusB family.</text>
</comment>
<evidence type="ECO:0000313" key="9">
    <source>
        <dbReference type="Proteomes" id="UP000290759"/>
    </source>
</evidence>
<keyword evidence="2 6" id="KW-0889">Transcription antitermination</keyword>
<evidence type="ECO:0000256" key="5">
    <source>
        <dbReference type="ARBA" id="ARBA00023163"/>
    </source>
</evidence>
<evidence type="ECO:0000313" key="8">
    <source>
        <dbReference type="EMBL" id="RYC33016.1"/>
    </source>
</evidence>
<dbReference type="HAMAP" id="MF_00073">
    <property type="entry name" value="NusB"/>
    <property type="match status" value="1"/>
</dbReference>
<dbReference type="InterPro" id="IPR011605">
    <property type="entry name" value="NusB_fam"/>
</dbReference>
<name>A0A4Q2UD64_9HYPH</name>
<dbReference type="EMBL" id="QYBB01000004">
    <property type="protein sequence ID" value="RYC33016.1"/>
    <property type="molecule type" value="Genomic_DNA"/>
</dbReference>
<organism evidence="8 9">
    <name type="scientific">Lichenibacterium minor</name>
    <dbReference type="NCBI Taxonomy" id="2316528"/>
    <lineage>
        <taxon>Bacteria</taxon>
        <taxon>Pseudomonadati</taxon>
        <taxon>Pseudomonadota</taxon>
        <taxon>Alphaproteobacteria</taxon>
        <taxon>Hyphomicrobiales</taxon>
        <taxon>Lichenihabitantaceae</taxon>
        <taxon>Lichenibacterium</taxon>
    </lineage>
</organism>
<dbReference type="InterPro" id="IPR035926">
    <property type="entry name" value="NusB-like_sf"/>
</dbReference>
<keyword evidence="4 6" id="KW-0805">Transcription regulation</keyword>
<evidence type="ECO:0000256" key="2">
    <source>
        <dbReference type="ARBA" id="ARBA00022814"/>
    </source>
</evidence>
<dbReference type="AlphaFoldDB" id="A0A4Q2UD64"/>
<feature type="domain" description="NusB/RsmB/TIM44" evidence="7">
    <location>
        <begin position="23"/>
        <end position="155"/>
    </location>
</feature>
<protein>
    <recommendedName>
        <fullName evidence="6">Transcription antitermination protein NusB</fullName>
    </recommendedName>
    <alternativeName>
        <fullName evidence="6">Antitermination factor NusB</fullName>
    </alternativeName>
</protein>
<evidence type="ECO:0000256" key="1">
    <source>
        <dbReference type="ARBA" id="ARBA00005952"/>
    </source>
</evidence>
<gene>
    <name evidence="6 8" type="primary">nusB</name>
    <name evidence="8" type="ORF">D3273_06070</name>
</gene>
<keyword evidence="3 6" id="KW-0694">RNA-binding</keyword>
<dbReference type="InterPro" id="IPR006027">
    <property type="entry name" value="NusB_RsmB_TIM44"/>
</dbReference>
<dbReference type="PANTHER" id="PTHR11078">
    <property type="entry name" value="N UTILIZATION SUBSTANCE PROTEIN B-RELATED"/>
    <property type="match status" value="1"/>
</dbReference>
<dbReference type="Pfam" id="PF01029">
    <property type="entry name" value="NusB"/>
    <property type="match status" value="1"/>
</dbReference>
<proteinExistence type="inferred from homology"/>
<sequence>MALEGQTRRRGSRDVSRQERRAAARLAAVQALYQMDVAKSGINDVLAEFESHWIGQEVEGDQYNKAENAFFRNVLEGVLAEQGEIDVLVDRSLQEGWPLRRVEAVLRAILRAGAYEMLSRKDVPARVVITEYTDIGGAFFEGDEVGMINGVLDSLGRRLRPDELMGTARGSR</sequence>
<dbReference type="OrthoDB" id="9797817at2"/>
<dbReference type="GO" id="GO:0031564">
    <property type="term" value="P:transcription antitermination"/>
    <property type="evidence" value="ECO:0007669"/>
    <property type="project" value="UniProtKB-KW"/>
</dbReference>
<dbReference type="GO" id="GO:0005829">
    <property type="term" value="C:cytosol"/>
    <property type="evidence" value="ECO:0007669"/>
    <property type="project" value="TreeGrafter"/>
</dbReference>
<dbReference type="Proteomes" id="UP000290759">
    <property type="component" value="Unassembled WGS sequence"/>
</dbReference>
<comment type="function">
    <text evidence="6">Involved in transcription antitermination. Required for transcription of ribosomal RNA (rRNA) genes. Binds specifically to the boxA antiterminator sequence of the ribosomal RNA (rrn) operons.</text>
</comment>
<reference evidence="8 9" key="1">
    <citation type="submission" date="2018-12" db="EMBL/GenBank/DDBJ databases">
        <authorList>
            <person name="Grouzdev D.S."/>
            <person name="Krutkina M.S."/>
        </authorList>
    </citation>
    <scope>NUCLEOTIDE SEQUENCE [LARGE SCALE GENOMIC DNA]</scope>
    <source>
        <strain evidence="8 9">RmlP026</strain>
    </source>
</reference>
<dbReference type="SUPFAM" id="SSF48013">
    <property type="entry name" value="NusB-like"/>
    <property type="match status" value="1"/>
</dbReference>
<evidence type="ECO:0000256" key="3">
    <source>
        <dbReference type="ARBA" id="ARBA00022884"/>
    </source>
</evidence>
<dbReference type="Gene3D" id="1.10.940.10">
    <property type="entry name" value="NusB-like"/>
    <property type="match status" value="1"/>
</dbReference>
<dbReference type="PANTHER" id="PTHR11078:SF3">
    <property type="entry name" value="ANTITERMINATION NUSB DOMAIN-CONTAINING PROTEIN"/>
    <property type="match status" value="1"/>
</dbReference>
<dbReference type="GO" id="GO:0006353">
    <property type="term" value="P:DNA-templated transcription termination"/>
    <property type="evidence" value="ECO:0007669"/>
    <property type="project" value="UniProtKB-UniRule"/>
</dbReference>